<gene>
    <name evidence="1" type="ORF">ACHAWO_002868</name>
</gene>
<accession>A0ABD3QHP1</accession>
<comment type="caution">
    <text evidence="1">The sequence shown here is derived from an EMBL/GenBank/DDBJ whole genome shotgun (WGS) entry which is preliminary data.</text>
</comment>
<dbReference type="AlphaFoldDB" id="A0ABD3QHP1"/>
<sequence>MDRSNDNYSLNMQILYLSFSAYCNYINDCLGLLLNCLNQALMKKVLVHARLCTLNWPEKFRDRSSRSLSHIVEHLVMTITHEQAKELGDKFYSAFAAGFSSNSHAKTMRGLLASKVDMDWSDGLKGTKTPTEIFDQFSTTWGMMVSDIMFDHTVITDTTNERVSLFGMNTHNIDGKMDKAHLVQNRLCFVLGFDDDGKCSSWRAYWDNAHPQMLNAIGHVTEAMKAREFVK</sequence>
<name>A0ABD3QHP1_9STRA</name>
<evidence type="ECO:0000313" key="1">
    <source>
        <dbReference type="EMBL" id="KAL3799684.1"/>
    </source>
</evidence>
<keyword evidence="2" id="KW-1185">Reference proteome</keyword>
<proteinExistence type="predicted"/>
<dbReference type="InterPro" id="IPR032710">
    <property type="entry name" value="NTF2-like_dom_sf"/>
</dbReference>
<dbReference type="SUPFAM" id="SSF54427">
    <property type="entry name" value="NTF2-like"/>
    <property type="match status" value="1"/>
</dbReference>
<dbReference type="Gene3D" id="3.10.450.50">
    <property type="match status" value="1"/>
</dbReference>
<dbReference type="Proteomes" id="UP001530400">
    <property type="component" value="Unassembled WGS sequence"/>
</dbReference>
<protein>
    <submittedName>
        <fullName evidence="1">Uncharacterized protein</fullName>
    </submittedName>
</protein>
<reference evidence="1 2" key="1">
    <citation type="submission" date="2024-10" db="EMBL/GenBank/DDBJ databases">
        <title>Updated reference genomes for cyclostephanoid diatoms.</title>
        <authorList>
            <person name="Roberts W.R."/>
            <person name="Alverson A.J."/>
        </authorList>
    </citation>
    <scope>NUCLEOTIDE SEQUENCE [LARGE SCALE GENOMIC DNA]</scope>
    <source>
        <strain evidence="1 2">AJA010-31</strain>
    </source>
</reference>
<dbReference type="EMBL" id="JALLPJ020000177">
    <property type="protein sequence ID" value="KAL3799684.1"/>
    <property type="molecule type" value="Genomic_DNA"/>
</dbReference>
<evidence type="ECO:0000313" key="2">
    <source>
        <dbReference type="Proteomes" id="UP001530400"/>
    </source>
</evidence>
<organism evidence="1 2">
    <name type="scientific">Cyclotella atomus</name>
    <dbReference type="NCBI Taxonomy" id="382360"/>
    <lineage>
        <taxon>Eukaryota</taxon>
        <taxon>Sar</taxon>
        <taxon>Stramenopiles</taxon>
        <taxon>Ochrophyta</taxon>
        <taxon>Bacillariophyta</taxon>
        <taxon>Coscinodiscophyceae</taxon>
        <taxon>Thalassiosirophycidae</taxon>
        <taxon>Stephanodiscales</taxon>
        <taxon>Stephanodiscaceae</taxon>
        <taxon>Cyclotella</taxon>
    </lineage>
</organism>